<dbReference type="STRING" id="314608.KT99_09873"/>
<feature type="chain" id="PRO_5002733938" evidence="2">
    <location>
        <begin position="22"/>
        <end position="186"/>
    </location>
</feature>
<evidence type="ECO:0000313" key="4">
    <source>
        <dbReference type="Proteomes" id="UP000005839"/>
    </source>
</evidence>
<sequence>MSKFVCLAMLIFLCLMNTAQAHRIKVFAWVDGTNIVGEVYFAGGGKAKGAKIDLLVDKRVVANTNTDDVGEFSFKQMEAGDYQVKANAGQGHVATFAIASSEFPTKSISRSDSIELKLPELEVVQSNHNVDRCQILYEAAMSKAIQPLRNQLDQYEANIRWHDVLGGLGYICGLFGLWSLMRTRRE</sequence>
<name>A9DDV0_9GAMM</name>
<feature type="signal peptide" evidence="2">
    <location>
        <begin position="1"/>
        <end position="21"/>
    </location>
</feature>
<proteinExistence type="predicted"/>
<evidence type="ECO:0000256" key="1">
    <source>
        <dbReference type="SAM" id="Phobius"/>
    </source>
</evidence>
<feature type="transmembrane region" description="Helical" evidence="1">
    <location>
        <begin position="164"/>
        <end position="181"/>
    </location>
</feature>
<keyword evidence="2" id="KW-0732">Signal</keyword>
<dbReference type="Gene3D" id="2.60.40.10">
    <property type="entry name" value="Immunoglobulins"/>
    <property type="match status" value="1"/>
</dbReference>
<dbReference type="AlphaFoldDB" id="A9DDV0"/>
<accession>A9DDV0</accession>
<organism evidence="3 4">
    <name type="scientific">Shewanella benthica KT99</name>
    <dbReference type="NCBI Taxonomy" id="314608"/>
    <lineage>
        <taxon>Bacteria</taxon>
        <taxon>Pseudomonadati</taxon>
        <taxon>Pseudomonadota</taxon>
        <taxon>Gammaproteobacteria</taxon>
        <taxon>Alteromonadales</taxon>
        <taxon>Shewanellaceae</taxon>
        <taxon>Shewanella</taxon>
    </lineage>
</organism>
<reference evidence="3 4" key="1">
    <citation type="submission" date="2007-10" db="EMBL/GenBank/DDBJ databases">
        <authorList>
            <person name="Yayanos A."/>
            <person name="Ferriera S."/>
            <person name="Johnson J."/>
            <person name="Kravitz S."/>
            <person name="Halpern A."/>
            <person name="Remington K."/>
            <person name="Beeson K."/>
            <person name="Tran B."/>
            <person name="Rogers Y.-H."/>
            <person name="Friedman R."/>
            <person name="Venter J.C."/>
        </authorList>
    </citation>
    <scope>NUCLEOTIDE SEQUENCE [LARGE SCALE GENOMIC DNA]</scope>
    <source>
        <strain evidence="3 4">KT99</strain>
    </source>
</reference>
<dbReference type="Proteomes" id="UP000005839">
    <property type="component" value="Unassembled WGS sequence"/>
</dbReference>
<dbReference type="SUPFAM" id="SSF49478">
    <property type="entry name" value="Cna protein B-type domain"/>
    <property type="match status" value="1"/>
</dbReference>
<keyword evidence="1" id="KW-1133">Transmembrane helix</keyword>
<keyword evidence="1" id="KW-0812">Transmembrane</keyword>
<keyword evidence="4" id="KW-1185">Reference proteome</keyword>
<comment type="caution">
    <text evidence="3">The sequence shown here is derived from an EMBL/GenBank/DDBJ whole genome shotgun (WGS) entry which is preliminary data.</text>
</comment>
<dbReference type="EMBL" id="ABIC01000025">
    <property type="protein sequence ID" value="EDQ00176.1"/>
    <property type="molecule type" value="Genomic_DNA"/>
</dbReference>
<evidence type="ECO:0000256" key="2">
    <source>
        <dbReference type="SAM" id="SignalP"/>
    </source>
</evidence>
<protein>
    <submittedName>
        <fullName evidence="3">Uncharacterized protein</fullName>
    </submittedName>
</protein>
<dbReference type="InterPro" id="IPR013783">
    <property type="entry name" value="Ig-like_fold"/>
</dbReference>
<evidence type="ECO:0000313" key="3">
    <source>
        <dbReference type="EMBL" id="EDQ00176.1"/>
    </source>
</evidence>
<keyword evidence="1" id="KW-0472">Membrane</keyword>
<dbReference type="RefSeq" id="WP_005500589.1">
    <property type="nucleotide sequence ID" value="NZ_ABIC01000025.1"/>
</dbReference>
<gene>
    <name evidence="3" type="ORF">KT99_09873</name>
</gene>